<comment type="caution">
    <text evidence="1">The sequence shown here is derived from an EMBL/GenBank/DDBJ whole genome shotgun (WGS) entry which is preliminary data.</text>
</comment>
<reference evidence="1" key="1">
    <citation type="submission" date="2021-03" db="EMBL/GenBank/DDBJ databases">
        <title>Evolutionary priming and transition to the ectomycorrhizal habit in an iconic lineage of mushroom-forming fungi: is preadaptation a requirement?</title>
        <authorList>
            <consortium name="DOE Joint Genome Institute"/>
            <person name="Looney B.P."/>
            <person name="Miyauchi S."/>
            <person name="Morin E."/>
            <person name="Drula E."/>
            <person name="Courty P.E."/>
            <person name="Chicoki N."/>
            <person name="Fauchery L."/>
            <person name="Kohler A."/>
            <person name="Kuo A."/>
            <person name="LaButti K."/>
            <person name="Pangilinan J."/>
            <person name="Lipzen A."/>
            <person name="Riley R."/>
            <person name="Andreopoulos W."/>
            <person name="He G."/>
            <person name="Johnson J."/>
            <person name="Barry K.W."/>
            <person name="Grigoriev I.V."/>
            <person name="Nagy L."/>
            <person name="Hibbett D."/>
            <person name="Henrissat B."/>
            <person name="Matheny P.B."/>
            <person name="Labbe J."/>
            <person name="Martin A.F."/>
        </authorList>
    </citation>
    <scope>NUCLEOTIDE SEQUENCE</scope>
    <source>
        <strain evidence="1">BPL698</strain>
    </source>
</reference>
<evidence type="ECO:0000313" key="1">
    <source>
        <dbReference type="EMBL" id="KAI9513340.1"/>
    </source>
</evidence>
<sequence length="167" mass="19062">MTCWPQRMAGAPAERMDRPPQRLQLAFWFAAWPRTRPSAFNLTVVALIIVGLYFPSRPGHRPRPHPLNQPCTLTIQSDDSLMMLVPPQTRLSNPKPLTYLNVRLQNIGSRIRRSVSEGYATHRFSPPSAQTERQDPVNDATIFRSSNDTLRAVYSQFTTTLYARAIR</sequence>
<evidence type="ECO:0000313" key="2">
    <source>
        <dbReference type="Proteomes" id="UP001207468"/>
    </source>
</evidence>
<dbReference type="EMBL" id="JAGFNK010000002">
    <property type="protein sequence ID" value="KAI9513340.1"/>
    <property type="molecule type" value="Genomic_DNA"/>
</dbReference>
<protein>
    <submittedName>
        <fullName evidence="1">Uncharacterized protein</fullName>
    </submittedName>
</protein>
<proteinExistence type="predicted"/>
<accession>A0ACC0UP22</accession>
<keyword evidence="2" id="KW-1185">Reference proteome</keyword>
<name>A0ACC0UP22_9AGAM</name>
<gene>
    <name evidence="1" type="ORF">F5148DRAFT_294377</name>
</gene>
<organism evidence="1 2">
    <name type="scientific">Russula earlei</name>
    <dbReference type="NCBI Taxonomy" id="71964"/>
    <lineage>
        <taxon>Eukaryota</taxon>
        <taxon>Fungi</taxon>
        <taxon>Dikarya</taxon>
        <taxon>Basidiomycota</taxon>
        <taxon>Agaricomycotina</taxon>
        <taxon>Agaricomycetes</taxon>
        <taxon>Russulales</taxon>
        <taxon>Russulaceae</taxon>
        <taxon>Russula</taxon>
    </lineage>
</organism>
<dbReference type="Proteomes" id="UP001207468">
    <property type="component" value="Unassembled WGS sequence"/>
</dbReference>